<accession>A0A395M7A7</accession>
<comment type="caution">
    <text evidence="2">The sequence shown here is derived from an EMBL/GenBank/DDBJ whole genome shotgun (WGS) entry which is preliminary data.</text>
</comment>
<evidence type="ECO:0000256" key="1">
    <source>
        <dbReference type="SAM" id="MobiDB-lite"/>
    </source>
</evidence>
<evidence type="ECO:0000313" key="3">
    <source>
        <dbReference type="Proteomes" id="UP000265631"/>
    </source>
</evidence>
<sequence>MVYHIIYAIMWFCDFLVRCIWPIATRINRFFSHLTNGNKSKRRRAADSATTKNKATDKVLAWIDNVAPGRRSDYYEYASLADNSGPPEKVFMKPKRKKTGSRKKTKKAKKRRGSRDSTAPAQS</sequence>
<proteinExistence type="predicted"/>
<dbReference type="EMBL" id="PXXK01000507">
    <property type="protein sequence ID" value="RFN43782.1"/>
    <property type="molecule type" value="Genomic_DNA"/>
</dbReference>
<evidence type="ECO:0000313" key="2">
    <source>
        <dbReference type="EMBL" id="RFN43782.1"/>
    </source>
</evidence>
<feature type="region of interest" description="Disordered" evidence="1">
    <location>
        <begin position="82"/>
        <end position="123"/>
    </location>
</feature>
<keyword evidence="3" id="KW-1185">Reference proteome</keyword>
<feature type="compositionally biased region" description="Basic residues" evidence="1">
    <location>
        <begin position="92"/>
        <end position="113"/>
    </location>
</feature>
<organism evidence="2 3">
    <name type="scientific">Fusarium flagelliforme</name>
    <dbReference type="NCBI Taxonomy" id="2675880"/>
    <lineage>
        <taxon>Eukaryota</taxon>
        <taxon>Fungi</taxon>
        <taxon>Dikarya</taxon>
        <taxon>Ascomycota</taxon>
        <taxon>Pezizomycotina</taxon>
        <taxon>Sordariomycetes</taxon>
        <taxon>Hypocreomycetidae</taxon>
        <taxon>Hypocreales</taxon>
        <taxon>Nectriaceae</taxon>
        <taxon>Fusarium</taxon>
        <taxon>Fusarium incarnatum-equiseti species complex</taxon>
    </lineage>
</organism>
<gene>
    <name evidence="2" type="ORF">FIE12Z_11990</name>
</gene>
<reference evidence="2 3" key="1">
    <citation type="journal article" date="2018" name="PLoS Pathog.">
        <title>Evolution of structural diversity of trichothecenes, a family of toxins produced by plant pathogenic and entomopathogenic fungi.</title>
        <authorList>
            <person name="Proctor R.H."/>
            <person name="McCormick S.P."/>
            <person name="Kim H.S."/>
            <person name="Cardoza R.E."/>
            <person name="Stanley A.M."/>
            <person name="Lindo L."/>
            <person name="Kelly A."/>
            <person name="Brown D.W."/>
            <person name="Lee T."/>
            <person name="Vaughan M.M."/>
            <person name="Alexander N.J."/>
            <person name="Busman M."/>
            <person name="Gutierrez S."/>
        </authorList>
    </citation>
    <scope>NUCLEOTIDE SEQUENCE [LARGE SCALE GENOMIC DNA]</scope>
    <source>
        <strain evidence="2 3">NRRL 13405</strain>
    </source>
</reference>
<protein>
    <submittedName>
        <fullName evidence="2">Uncharacterized protein</fullName>
    </submittedName>
</protein>
<dbReference type="AlphaFoldDB" id="A0A395M7A7"/>
<name>A0A395M7A7_9HYPO</name>
<dbReference type="Proteomes" id="UP000265631">
    <property type="component" value="Unassembled WGS sequence"/>
</dbReference>